<accession>A0A0J6FJE5</accession>
<gene>
    <name evidence="4" type="ORF">ACM15_06310</name>
</gene>
<keyword evidence="3" id="KW-1133">Transmembrane helix</keyword>
<evidence type="ECO:0000256" key="1">
    <source>
        <dbReference type="PROSITE-ProRule" id="PRU00339"/>
    </source>
</evidence>
<dbReference type="Gene3D" id="1.25.40.10">
    <property type="entry name" value="Tetratricopeptide repeat domain"/>
    <property type="match status" value="2"/>
</dbReference>
<evidence type="ECO:0000256" key="3">
    <source>
        <dbReference type="SAM" id="Phobius"/>
    </source>
</evidence>
<keyword evidence="3" id="KW-0472">Membrane</keyword>
<dbReference type="InterPro" id="IPR011990">
    <property type="entry name" value="TPR-like_helical_dom_sf"/>
</dbReference>
<keyword evidence="1" id="KW-0802">TPR repeat</keyword>
<reference evidence="4 5" key="1">
    <citation type="submission" date="2015-06" db="EMBL/GenBank/DDBJ databases">
        <title>Draft Genome Sequence of Parabacteroides goldsteinii with Putative Novel Metallo-Beta-Lactamases Isolated from a Blood Culture from a Human Patient.</title>
        <authorList>
            <person name="Krogh T.J."/>
            <person name="Agergaard C.N."/>
            <person name="Moller-Jensen J."/>
            <person name="Justesen U.S."/>
        </authorList>
    </citation>
    <scope>NUCLEOTIDE SEQUENCE [LARGE SCALE GENOMIC DNA]</scope>
    <source>
        <strain evidence="4 5">910340</strain>
    </source>
</reference>
<name>A0A0J6FJE5_9BACT</name>
<feature type="transmembrane region" description="Helical" evidence="3">
    <location>
        <begin position="311"/>
        <end position="331"/>
    </location>
</feature>
<comment type="caution">
    <text evidence="4">The sequence shown here is derived from an EMBL/GenBank/DDBJ whole genome shotgun (WGS) entry which is preliminary data.</text>
</comment>
<dbReference type="InterPro" id="IPR019734">
    <property type="entry name" value="TPR_rpt"/>
</dbReference>
<protein>
    <recommendedName>
        <fullName evidence="6">Tetratricopeptide repeat protein</fullName>
    </recommendedName>
</protein>
<keyword evidence="2" id="KW-0175">Coiled coil</keyword>
<evidence type="ECO:0000256" key="2">
    <source>
        <dbReference type="SAM" id="Coils"/>
    </source>
</evidence>
<evidence type="ECO:0000313" key="4">
    <source>
        <dbReference type="EMBL" id="KMM34552.1"/>
    </source>
</evidence>
<dbReference type="SMART" id="SM00028">
    <property type="entry name" value="TPR"/>
    <property type="match status" value="4"/>
</dbReference>
<feature type="repeat" description="TPR" evidence="1">
    <location>
        <begin position="51"/>
        <end position="84"/>
    </location>
</feature>
<evidence type="ECO:0008006" key="6">
    <source>
        <dbReference type="Google" id="ProtNLM"/>
    </source>
</evidence>
<dbReference type="PROSITE" id="PS50005">
    <property type="entry name" value="TPR"/>
    <property type="match status" value="1"/>
</dbReference>
<organism evidence="4 5">
    <name type="scientific">Parabacteroides goldsteinii</name>
    <dbReference type="NCBI Taxonomy" id="328812"/>
    <lineage>
        <taxon>Bacteria</taxon>
        <taxon>Pseudomonadati</taxon>
        <taxon>Bacteroidota</taxon>
        <taxon>Bacteroidia</taxon>
        <taxon>Bacteroidales</taxon>
        <taxon>Tannerellaceae</taxon>
        <taxon>Parabacteroides</taxon>
    </lineage>
</organism>
<feature type="coiled-coil region" evidence="2">
    <location>
        <begin position="347"/>
        <end position="415"/>
    </location>
</feature>
<proteinExistence type="predicted"/>
<evidence type="ECO:0000313" key="5">
    <source>
        <dbReference type="Proteomes" id="UP000036166"/>
    </source>
</evidence>
<sequence>MPDKLNDELFAHWCMLLGKVSDDLHKDMPYVSYLIQAQTWYEKDGTIDERIQIGLYLGRSYVEEKRYDEAMNTYLRVLDLAKDGKEYNLAGYICSYMADLYELKDLFDQARKKYQEGAEYFLKAHNSRSYALALRDVSYTYCLQDSLNLALKSLKVADSIIYAINDSVARASILNALGNVYSLMDCQYCAEKYLLKALELDTTEIAPTYLALSTLFLENGDLDKARYYLKESEQKTKNAYTSVGVTYQHYLLEKMSNNPIDALFYLELHCQESDSISFVQNNARIDEIEKKYNYVKVLNENNQLRINRQGLFIFLILAILFCLLFAFLYYIKSKHSREQICKQQKTLDDKEKKLLQLVAKLDKKEKDLEQLKVLMVQADNQEDVQKLLDKRESEYQKQKEEVLQVRNEFNVLRKKMLYLTPIVKKIVKLSQVVVPGASKSPISVKDWHLLVNSVNNIYFLFNEKLEETGFKENTVEMYYCYLSLLKLDKNQEAVILHINPDSVSKLRVRVRQRLQISSTKTSICECLMDI</sequence>
<dbReference type="EMBL" id="LFJV01000016">
    <property type="protein sequence ID" value="KMM34552.1"/>
    <property type="molecule type" value="Genomic_DNA"/>
</dbReference>
<keyword evidence="3" id="KW-0812">Transmembrane</keyword>
<dbReference type="SUPFAM" id="SSF48452">
    <property type="entry name" value="TPR-like"/>
    <property type="match status" value="1"/>
</dbReference>
<dbReference type="PATRIC" id="fig|328812.4.peg.1431"/>
<dbReference type="Proteomes" id="UP000036166">
    <property type="component" value="Unassembled WGS sequence"/>
</dbReference>
<dbReference type="AlphaFoldDB" id="A0A0J6FJE5"/>